<sequence length="462" mass="50293">MSQPPPEAQIDEPVPSQRWFAPYALLPTGLAKDVTFEVSGGRFARVRPGSDAAGADQVLSGIAMPGFANSHSHAFHRALRGRTHSGTGTFWTWRESMFDLAGRLDPEAYYALARAVYAEMVLAGITTVGEFHYLHHGPDGRPYSYPNAMSNALTRAAEDAGLRITLLDTLYLSGGLTAQGHTRLDRLQMRFSDQVADDWSRRTARHRERDHVRVGLAVHSVRAVPRSWLTFVRDLAVNSPHARARGRQLPVHAHVSEQPEENEACVAYYGCTATELLHDAGLVGPQFTAVHATHLTEKDVAVLGRARATIAFCPTTERDVAAGIGPARLLHDAGARLSLGTDQHAVIDMFEEARALEMHERLVSGERGRLGLRALESALTAHDSLGWEDCGQLRAGARADVVVVDLDSPRTAGAMPEQIVMAATSADIRDVVIDGEFVVTNRQHRLGDVGALLRDGIAPLWS</sequence>
<reference evidence="4 5" key="1">
    <citation type="submission" date="2012-08" db="EMBL/GenBank/DDBJ databases">
        <title>Whole genome shotgun sequence of Kineosphaera limosa NBRC 100340.</title>
        <authorList>
            <person name="Yoshida I."/>
            <person name="Isaki S."/>
            <person name="Hosoyama A."/>
            <person name="Tsuchikane K."/>
            <person name="Katsumata H."/>
            <person name="Ando Y."/>
            <person name="Ohji S."/>
            <person name="Hamada M."/>
            <person name="Tamura T."/>
            <person name="Yamazoe A."/>
            <person name="Yamazaki S."/>
            <person name="Fujita N."/>
        </authorList>
    </citation>
    <scope>NUCLEOTIDE SEQUENCE [LARGE SCALE GENOMIC DNA]</scope>
    <source>
        <strain evidence="4 5">NBRC 100340</strain>
    </source>
</reference>
<accession>K6WZ14</accession>
<evidence type="ECO:0000259" key="2">
    <source>
        <dbReference type="Pfam" id="PF01979"/>
    </source>
</evidence>
<protein>
    <submittedName>
        <fullName evidence="4">Formiminoglutamate deiminase</fullName>
    </submittedName>
</protein>
<dbReference type="GO" id="GO:0016810">
    <property type="term" value="F:hydrolase activity, acting on carbon-nitrogen (but not peptide) bonds"/>
    <property type="evidence" value="ECO:0007669"/>
    <property type="project" value="InterPro"/>
</dbReference>
<dbReference type="OrthoDB" id="3204583at2"/>
<dbReference type="EMBL" id="BAHD01000064">
    <property type="protein sequence ID" value="GAB97317.1"/>
    <property type="molecule type" value="Genomic_DNA"/>
</dbReference>
<dbReference type="PANTHER" id="PTHR43794">
    <property type="entry name" value="AMINOHYDROLASE SSNA-RELATED"/>
    <property type="match status" value="1"/>
</dbReference>
<organism evidence="4 5">
    <name type="scientific">Kineosphaera limosa NBRC 100340</name>
    <dbReference type="NCBI Taxonomy" id="1184609"/>
    <lineage>
        <taxon>Bacteria</taxon>
        <taxon>Bacillati</taxon>
        <taxon>Actinomycetota</taxon>
        <taxon>Actinomycetes</taxon>
        <taxon>Micrococcales</taxon>
        <taxon>Dermatophilaceae</taxon>
        <taxon>Kineosphaera</taxon>
    </lineage>
</organism>
<feature type="domain" description="Formimidoylglutamate deiminase N-terminal" evidence="3">
    <location>
        <begin position="20"/>
        <end position="57"/>
    </location>
</feature>
<feature type="domain" description="Amidohydrolase-related" evidence="2">
    <location>
        <begin position="62"/>
        <end position="438"/>
    </location>
</feature>
<dbReference type="InterPro" id="IPR032466">
    <property type="entry name" value="Metal_Hydrolase"/>
</dbReference>
<dbReference type="AlphaFoldDB" id="K6WZ14"/>
<dbReference type="Gene3D" id="2.30.40.10">
    <property type="entry name" value="Urease, subunit C, domain 1"/>
    <property type="match status" value="1"/>
</dbReference>
<dbReference type="Pfam" id="PF22429">
    <property type="entry name" value="HutF_N"/>
    <property type="match status" value="1"/>
</dbReference>
<dbReference type="InterPro" id="IPR011059">
    <property type="entry name" value="Metal-dep_hydrolase_composite"/>
</dbReference>
<dbReference type="STRING" id="1184609.KILIM_064_00100"/>
<gene>
    <name evidence="4" type="primary">hutF</name>
    <name evidence="4" type="ORF">KILIM_064_00100</name>
</gene>
<dbReference type="Gene3D" id="3.20.20.140">
    <property type="entry name" value="Metal-dependent hydrolases"/>
    <property type="match status" value="1"/>
</dbReference>
<dbReference type="InterPro" id="IPR006680">
    <property type="entry name" value="Amidohydro-rel"/>
</dbReference>
<dbReference type="NCBIfam" id="TIGR02022">
    <property type="entry name" value="hutF"/>
    <property type="match status" value="1"/>
</dbReference>
<dbReference type="PANTHER" id="PTHR43794:SF11">
    <property type="entry name" value="AMIDOHYDROLASE-RELATED DOMAIN-CONTAINING PROTEIN"/>
    <property type="match status" value="1"/>
</dbReference>
<evidence type="ECO:0000313" key="5">
    <source>
        <dbReference type="Proteomes" id="UP000008366"/>
    </source>
</evidence>
<dbReference type="InterPro" id="IPR055156">
    <property type="entry name" value="HutF-like_N"/>
</dbReference>
<dbReference type="Pfam" id="PF01979">
    <property type="entry name" value="Amidohydro_1"/>
    <property type="match status" value="1"/>
</dbReference>
<dbReference type="eggNOG" id="COG0402">
    <property type="taxonomic scope" value="Bacteria"/>
</dbReference>
<dbReference type="SUPFAM" id="SSF51556">
    <property type="entry name" value="Metallo-dependent hydrolases"/>
    <property type="match status" value="1"/>
</dbReference>
<dbReference type="Proteomes" id="UP000008366">
    <property type="component" value="Unassembled WGS sequence"/>
</dbReference>
<proteinExistence type="predicted"/>
<comment type="caution">
    <text evidence="4">The sequence shown here is derived from an EMBL/GenBank/DDBJ whole genome shotgun (WGS) entry which is preliminary data.</text>
</comment>
<name>K6WZ14_9MICO</name>
<evidence type="ECO:0000259" key="3">
    <source>
        <dbReference type="Pfam" id="PF22429"/>
    </source>
</evidence>
<dbReference type="RefSeq" id="WP_006593849.1">
    <property type="nucleotide sequence ID" value="NZ_BAHD01000064.1"/>
</dbReference>
<dbReference type="InterPro" id="IPR010252">
    <property type="entry name" value="HutF"/>
</dbReference>
<keyword evidence="5" id="KW-1185">Reference proteome</keyword>
<dbReference type="SUPFAM" id="SSF51338">
    <property type="entry name" value="Composite domain of metallo-dependent hydrolases"/>
    <property type="match status" value="1"/>
</dbReference>
<dbReference type="NCBIfam" id="NF006681">
    <property type="entry name" value="PRK09229.1-2"/>
    <property type="match status" value="1"/>
</dbReference>
<keyword evidence="1" id="KW-0378">Hydrolase</keyword>
<evidence type="ECO:0000256" key="1">
    <source>
        <dbReference type="ARBA" id="ARBA00022801"/>
    </source>
</evidence>
<dbReference type="InterPro" id="IPR050287">
    <property type="entry name" value="MTA/SAH_deaminase"/>
</dbReference>
<evidence type="ECO:0000313" key="4">
    <source>
        <dbReference type="EMBL" id="GAB97317.1"/>
    </source>
</evidence>